<dbReference type="eggNOG" id="COG1633">
    <property type="taxonomic scope" value="Bacteria"/>
</dbReference>
<evidence type="ECO:0000313" key="2">
    <source>
        <dbReference type="Proteomes" id="UP000013523"/>
    </source>
</evidence>
<sequence>MKYYCPFVFDPLYPHMYRNENTMQPDPYTYPGNFPGALRLIEGAVAGEREDELFYDYLINAAPTQEAKNIIASIRDDEIKHNKMFRKIYTELTGKVLPPTQDMAFEKPPSYCDGIKRALQGELGAVQRYRRILFALQNRVHINMLTEIITDEIRHANLYNFLFTLGRCAEKGGE</sequence>
<proteinExistence type="predicted"/>
<dbReference type="PATRIC" id="fig|86416.3.peg.2099"/>
<dbReference type="HOGENOM" id="CLU_117545_0_0_9"/>
<dbReference type="RefSeq" id="WP_015615312.1">
    <property type="nucleotide sequence ID" value="NC_021182.1"/>
</dbReference>
<dbReference type="Proteomes" id="UP000013523">
    <property type="component" value="Chromosome"/>
</dbReference>
<protein>
    <recommendedName>
        <fullName evidence="3">Rubrerythrin diiron-binding domain-containing protein</fullName>
    </recommendedName>
</protein>
<dbReference type="CDD" id="cd00657">
    <property type="entry name" value="Ferritin_like"/>
    <property type="match status" value="1"/>
</dbReference>
<dbReference type="SUPFAM" id="SSF47240">
    <property type="entry name" value="Ferritin-like"/>
    <property type="match status" value="1"/>
</dbReference>
<gene>
    <name evidence="1" type="ORF">Clopa_2125</name>
</gene>
<dbReference type="AlphaFoldDB" id="R4K921"/>
<dbReference type="STRING" id="86416.Clopa_2125"/>
<dbReference type="KEGG" id="cpas:Clopa_2125"/>
<reference evidence="1 2" key="1">
    <citation type="submission" date="2012-01" db="EMBL/GenBank/DDBJ databases">
        <title>Complete sequence of chromosome of Clostridium pasteurianum BC1.</title>
        <authorList>
            <consortium name="US DOE Joint Genome Institute"/>
            <person name="Lucas S."/>
            <person name="Han J."/>
            <person name="Lapidus A."/>
            <person name="Cheng J.-F."/>
            <person name="Goodwin L."/>
            <person name="Pitluck S."/>
            <person name="Peters L."/>
            <person name="Mikhailova N."/>
            <person name="Teshima H."/>
            <person name="Detter J.C."/>
            <person name="Han C."/>
            <person name="Tapia R."/>
            <person name="Land M."/>
            <person name="Hauser L."/>
            <person name="Kyrpides N."/>
            <person name="Ivanova N."/>
            <person name="Pagani I."/>
            <person name="Dunn J."/>
            <person name="Taghavi S."/>
            <person name="Francis A."/>
            <person name="van der Lelie D."/>
            <person name="Woyke T."/>
        </authorList>
    </citation>
    <scope>NUCLEOTIDE SEQUENCE [LARGE SCALE GENOMIC DNA]</scope>
    <source>
        <strain evidence="1 2">BC1</strain>
    </source>
</reference>
<dbReference type="OrthoDB" id="573482at2"/>
<dbReference type="InterPro" id="IPR009078">
    <property type="entry name" value="Ferritin-like_SF"/>
</dbReference>
<evidence type="ECO:0008006" key="3">
    <source>
        <dbReference type="Google" id="ProtNLM"/>
    </source>
</evidence>
<evidence type="ECO:0000313" key="1">
    <source>
        <dbReference type="EMBL" id="AGK97004.1"/>
    </source>
</evidence>
<organism evidence="1 2">
    <name type="scientific">Clostridium pasteurianum BC1</name>
    <dbReference type="NCBI Taxonomy" id="86416"/>
    <lineage>
        <taxon>Bacteria</taxon>
        <taxon>Bacillati</taxon>
        <taxon>Bacillota</taxon>
        <taxon>Clostridia</taxon>
        <taxon>Eubacteriales</taxon>
        <taxon>Clostridiaceae</taxon>
        <taxon>Clostridium</taxon>
    </lineage>
</organism>
<dbReference type="EMBL" id="CP003261">
    <property type="protein sequence ID" value="AGK97004.1"/>
    <property type="molecule type" value="Genomic_DNA"/>
</dbReference>
<name>R4K921_CLOPA</name>
<accession>R4K921</accession>
<keyword evidence="2" id="KW-1185">Reference proteome</keyword>
<dbReference type="InterPro" id="IPR012347">
    <property type="entry name" value="Ferritin-like"/>
</dbReference>
<dbReference type="Gene3D" id="1.20.1260.10">
    <property type="match status" value="1"/>
</dbReference>